<dbReference type="InterPro" id="IPR025698">
    <property type="entry name" value="2TM_dom"/>
</dbReference>
<dbReference type="RefSeq" id="WP_189360786.1">
    <property type="nucleotide sequence ID" value="NZ_BMWZ01000004.1"/>
</dbReference>
<reference evidence="3" key="2">
    <citation type="submission" date="2020-09" db="EMBL/GenBank/DDBJ databases">
        <authorList>
            <person name="Sun Q."/>
            <person name="Kim S."/>
        </authorList>
    </citation>
    <scope>NUCLEOTIDE SEQUENCE</scope>
    <source>
        <strain evidence="3">KCTC 12710</strain>
    </source>
</reference>
<protein>
    <recommendedName>
        <fullName evidence="2">2TM domain-containing protein</fullName>
    </recommendedName>
</protein>
<sequence>MEENKNKEQSYIQAKNKVKKLKMFYFHLIGYVIMVVLLCYNLVIVEDEYRDFFTWFNITIMIAWGGFIILHALSVFKNKTFFSKKWENKKVQDFINKETKSTKWE</sequence>
<keyword evidence="1" id="KW-0472">Membrane</keyword>
<keyword evidence="1" id="KW-1133">Transmembrane helix</keyword>
<proteinExistence type="predicted"/>
<evidence type="ECO:0000256" key="1">
    <source>
        <dbReference type="SAM" id="Phobius"/>
    </source>
</evidence>
<evidence type="ECO:0000313" key="3">
    <source>
        <dbReference type="EMBL" id="GGZ83248.1"/>
    </source>
</evidence>
<dbReference type="Proteomes" id="UP000636004">
    <property type="component" value="Unassembled WGS sequence"/>
</dbReference>
<feature type="transmembrane region" description="Helical" evidence="1">
    <location>
        <begin position="24"/>
        <end position="43"/>
    </location>
</feature>
<accession>A0A918VA64</accession>
<feature type="transmembrane region" description="Helical" evidence="1">
    <location>
        <begin position="55"/>
        <end position="76"/>
    </location>
</feature>
<evidence type="ECO:0000259" key="2">
    <source>
        <dbReference type="Pfam" id="PF13239"/>
    </source>
</evidence>
<evidence type="ECO:0000313" key="4">
    <source>
        <dbReference type="Proteomes" id="UP000636004"/>
    </source>
</evidence>
<keyword evidence="4" id="KW-1185">Reference proteome</keyword>
<dbReference type="EMBL" id="BMWZ01000004">
    <property type="protein sequence ID" value="GGZ83248.1"/>
    <property type="molecule type" value="Genomic_DNA"/>
</dbReference>
<dbReference type="AlphaFoldDB" id="A0A918VA64"/>
<dbReference type="Pfam" id="PF13239">
    <property type="entry name" value="2TM"/>
    <property type="match status" value="1"/>
</dbReference>
<organism evidence="3 4">
    <name type="scientific">Algibacter mikhailovii</name>
    <dbReference type="NCBI Taxonomy" id="425498"/>
    <lineage>
        <taxon>Bacteria</taxon>
        <taxon>Pseudomonadati</taxon>
        <taxon>Bacteroidota</taxon>
        <taxon>Flavobacteriia</taxon>
        <taxon>Flavobacteriales</taxon>
        <taxon>Flavobacteriaceae</taxon>
        <taxon>Algibacter</taxon>
    </lineage>
</organism>
<gene>
    <name evidence="3" type="ORF">GCM10007028_21480</name>
</gene>
<comment type="caution">
    <text evidence="3">The sequence shown here is derived from an EMBL/GenBank/DDBJ whole genome shotgun (WGS) entry which is preliminary data.</text>
</comment>
<name>A0A918VA64_9FLAO</name>
<keyword evidence="1" id="KW-0812">Transmembrane</keyword>
<feature type="domain" description="2TM" evidence="2">
    <location>
        <begin position="13"/>
        <end position="95"/>
    </location>
</feature>
<reference evidence="3" key="1">
    <citation type="journal article" date="2014" name="Int. J. Syst. Evol. Microbiol.">
        <title>Complete genome sequence of Corynebacterium casei LMG S-19264T (=DSM 44701T), isolated from a smear-ripened cheese.</title>
        <authorList>
            <consortium name="US DOE Joint Genome Institute (JGI-PGF)"/>
            <person name="Walter F."/>
            <person name="Albersmeier A."/>
            <person name="Kalinowski J."/>
            <person name="Ruckert C."/>
        </authorList>
    </citation>
    <scope>NUCLEOTIDE SEQUENCE</scope>
    <source>
        <strain evidence="3">KCTC 12710</strain>
    </source>
</reference>